<dbReference type="SUPFAM" id="SSF54106">
    <property type="entry name" value="LysM domain"/>
    <property type="match status" value="1"/>
</dbReference>
<feature type="domain" description="LysM" evidence="2">
    <location>
        <begin position="359"/>
        <end position="402"/>
    </location>
</feature>
<dbReference type="Pfam" id="PF01476">
    <property type="entry name" value="LysM"/>
    <property type="match status" value="1"/>
</dbReference>
<feature type="region of interest" description="Disordered" evidence="1">
    <location>
        <begin position="229"/>
        <end position="249"/>
    </location>
</feature>
<dbReference type="EMBL" id="SLUB01000001">
    <property type="protein sequence ID" value="THE15284.1"/>
    <property type="molecule type" value="Genomic_DNA"/>
</dbReference>
<evidence type="ECO:0000313" key="3">
    <source>
        <dbReference type="EMBL" id="THE15284.1"/>
    </source>
</evidence>
<protein>
    <submittedName>
        <fullName evidence="3">Stage VI sporulation protein D</fullName>
    </submittedName>
</protein>
<gene>
    <name evidence="3" type="primary">spoVID</name>
    <name evidence="3" type="ORF">E1I69_00095</name>
</gene>
<dbReference type="CDD" id="cd00118">
    <property type="entry name" value="LysM"/>
    <property type="match status" value="1"/>
</dbReference>
<dbReference type="GO" id="GO:0008932">
    <property type="term" value="F:lytic endotransglycosylase activity"/>
    <property type="evidence" value="ECO:0007669"/>
    <property type="project" value="TreeGrafter"/>
</dbReference>
<evidence type="ECO:0000259" key="2">
    <source>
        <dbReference type="PROSITE" id="PS51782"/>
    </source>
</evidence>
<evidence type="ECO:0000256" key="1">
    <source>
        <dbReference type="SAM" id="MobiDB-lite"/>
    </source>
</evidence>
<dbReference type="Pfam" id="PF20918">
    <property type="entry name" value="SPOCS_spoVID-N"/>
    <property type="match status" value="1"/>
</dbReference>
<dbReference type="OrthoDB" id="2966368at2"/>
<dbReference type="InterPro" id="IPR036779">
    <property type="entry name" value="LysM_dom_sf"/>
</dbReference>
<feature type="region of interest" description="Disordered" evidence="1">
    <location>
        <begin position="149"/>
        <end position="173"/>
    </location>
</feature>
<dbReference type="InterPro" id="IPR048862">
    <property type="entry name" value="SPOCS_spoVID_N"/>
</dbReference>
<dbReference type="PANTHER" id="PTHR33734:SF36">
    <property type="entry name" value="STAGE VI SPORULATION PROTEIN D"/>
    <property type="match status" value="1"/>
</dbReference>
<feature type="compositionally biased region" description="Polar residues" evidence="1">
    <location>
        <begin position="302"/>
        <end position="316"/>
    </location>
</feature>
<dbReference type="Gene3D" id="3.10.350.10">
    <property type="entry name" value="LysM domain"/>
    <property type="match status" value="1"/>
</dbReference>
<comment type="caution">
    <text evidence="3">The sequence shown here is derived from an EMBL/GenBank/DDBJ whole genome shotgun (WGS) entry which is preliminary data.</text>
</comment>
<evidence type="ECO:0000313" key="4">
    <source>
        <dbReference type="Proteomes" id="UP000306477"/>
    </source>
</evidence>
<dbReference type="PANTHER" id="PTHR33734">
    <property type="entry name" value="LYSM DOMAIN-CONTAINING GPI-ANCHORED PROTEIN 2"/>
    <property type="match status" value="1"/>
</dbReference>
<sequence length="408" mass="46419">MSSENLRFSVEESVWFQKGQEVSELISISLDPDIVIQEHDQYVSIRGALQLTGEYRIDENNAEEGERDFASVRLVNEVITREDGISELNHRFPVDITIPQDRVQSLDDVYVLIETFDYEIPKRGCLQIVADLAISGIHGITQASKEEVSTEARKQEEQPSAAVEQPSATVEQPAEEELELVRSSSFEEEEETQVDAEVVSEEDVHVVAEVIQEDQEEGVLQYQEEVVLQSGAEEQEADRKQQDEEADADLFVPFEVEARKEVYLDLEQHEEIEVVDAIEEEEFQTVLTPTIEVKARHDNQLSFASDQPNKKSSTAVQEKEVVQEHREEQTEESVKRSENDLLLTKIFGRDEVDDHTTMKICIVQHGDSLEKISQRYEISVQQLVRVNSLNTDSVSEGQLLYIPVQANT</sequence>
<dbReference type="InterPro" id="IPR014256">
    <property type="entry name" value="Spore_VI_D"/>
</dbReference>
<dbReference type="SMART" id="SM00257">
    <property type="entry name" value="LysM"/>
    <property type="match status" value="1"/>
</dbReference>
<feature type="region of interest" description="Disordered" evidence="1">
    <location>
        <begin position="302"/>
        <end position="335"/>
    </location>
</feature>
<proteinExistence type="predicted"/>
<dbReference type="InterPro" id="IPR018392">
    <property type="entry name" value="LysM"/>
</dbReference>
<name>A0A4S3Q008_9BACI</name>
<reference evidence="3 4" key="1">
    <citation type="journal article" date="2019" name="Indoor Air">
        <title>Impacts of indoor surface finishes on bacterial viability.</title>
        <authorList>
            <person name="Hu J."/>
            <person name="Maamar S.B."/>
            <person name="Glawe A.J."/>
            <person name="Gottel N."/>
            <person name="Gilbert J.A."/>
            <person name="Hartmann E.M."/>
        </authorList>
    </citation>
    <scope>NUCLEOTIDE SEQUENCE [LARGE SCALE GENOMIC DNA]</scope>
    <source>
        <strain evidence="3 4">AF060A6</strain>
    </source>
</reference>
<organism evidence="3 4">
    <name type="scientific">Bacillus timonensis</name>
    <dbReference type="NCBI Taxonomy" id="1033734"/>
    <lineage>
        <taxon>Bacteria</taxon>
        <taxon>Bacillati</taxon>
        <taxon>Bacillota</taxon>
        <taxon>Bacilli</taxon>
        <taxon>Bacillales</taxon>
        <taxon>Bacillaceae</taxon>
        <taxon>Bacillus</taxon>
    </lineage>
</organism>
<dbReference type="Proteomes" id="UP000306477">
    <property type="component" value="Unassembled WGS sequence"/>
</dbReference>
<dbReference type="AlphaFoldDB" id="A0A4S3Q008"/>
<dbReference type="RefSeq" id="WP_136377609.1">
    <property type="nucleotide sequence ID" value="NZ_SLUB01000001.1"/>
</dbReference>
<accession>A0A4S3Q008</accession>
<keyword evidence="4" id="KW-1185">Reference proteome</keyword>
<dbReference type="PROSITE" id="PS51782">
    <property type="entry name" value="LYSM"/>
    <property type="match status" value="1"/>
</dbReference>
<feature type="compositionally biased region" description="Basic and acidic residues" evidence="1">
    <location>
        <begin position="317"/>
        <end position="335"/>
    </location>
</feature>
<dbReference type="NCBIfam" id="TIGR02907">
    <property type="entry name" value="spore_VI_D"/>
    <property type="match status" value="1"/>
</dbReference>